<evidence type="ECO:0000313" key="5">
    <source>
        <dbReference type="EMBL" id="SEN07851.1"/>
    </source>
</evidence>
<dbReference type="PROSITE" id="PS50887">
    <property type="entry name" value="GGDEF"/>
    <property type="match status" value="1"/>
</dbReference>
<dbReference type="PANTHER" id="PTHR45138">
    <property type="entry name" value="REGULATORY COMPONENTS OF SENSORY TRANSDUCTION SYSTEM"/>
    <property type="match status" value="1"/>
</dbReference>
<dbReference type="InterPro" id="IPR000160">
    <property type="entry name" value="GGDEF_dom"/>
</dbReference>
<dbReference type="Gene3D" id="3.30.450.20">
    <property type="entry name" value="PAS domain"/>
    <property type="match status" value="1"/>
</dbReference>
<dbReference type="InterPro" id="IPR029787">
    <property type="entry name" value="Nucleotide_cyclase"/>
</dbReference>
<dbReference type="Gene3D" id="3.30.70.270">
    <property type="match status" value="1"/>
</dbReference>
<evidence type="ECO:0000256" key="3">
    <source>
        <dbReference type="ARBA" id="ARBA00034247"/>
    </source>
</evidence>
<dbReference type="FunFam" id="3.30.70.270:FF:000001">
    <property type="entry name" value="Diguanylate cyclase domain protein"/>
    <property type="match status" value="1"/>
</dbReference>
<dbReference type="PANTHER" id="PTHR45138:SF9">
    <property type="entry name" value="DIGUANYLATE CYCLASE DGCM-RELATED"/>
    <property type="match status" value="1"/>
</dbReference>
<dbReference type="EC" id="2.7.7.65" evidence="2"/>
<dbReference type="InterPro" id="IPR043128">
    <property type="entry name" value="Rev_trsase/Diguanyl_cyclase"/>
</dbReference>
<dbReference type="InterPro" id="IPR050469">
    <property type="entry name" value="Diguanylate_Cyclase"/>
</dbReference>
<name>A0A1H8DKL2_9GAMM</name>
<reference evidence="5 6" key="1">
    <citation type="submission" date="2016-10" db="EMBL/GenBank/DDBJ databases">
        <authorList>
            <person name="de Groot N.N."/>
        </authorList>
    </citation>
    <scope>NUCLEOTIDE SEQUENCE [LARGE SCALE GENOMIC DNA]</scope>
    <source>
        <strain evidence="5 6">558</strain>
    </source>
</reference>
<dbReference type="Proteomes" id="UP000199493">
    <property type="component" value="Unassembled WGS sequence"/>
</dbReference>
<dbReference type="AlphaFoldDB" id="A0A1H8DKL2"/>
<dbReference type="Pfam" id="PF00990">
    <property type="entry name" value="GGDEF"/>
    <property type="match status" value="1"/>
</dbReference>
<accession>A0A1H8DKL2</accession>
<dbReference type="STRING" id="77097.SAMN04490369_100212"/>
<evidence type="ECO:0000256" key="1">
    <source>
        <dbReference type="ARBA" id="ARBA00001946"/>
    </source>
</evidence>
<dbReference type="SMART" id="SM00267">
    <property type="entry name" value="GGDEF"/>
    <property type="match status" value="1"/>
</dbReference>
<feature type="domain" description="GGDEF" evidence="4">
    <location>
        <begin position="174"/>
        <end position="303"/>
    </location>
</feature>
<sequence>MPVNDAPVPPVAIPQSADTLVPHIPGVLFQFYRSHSGHMHFPYLEGGGMALAYVDRQQLATNASQLIEQLTGDDHPKVMSAIERSARWMLPLNTRFRLPFPKAKPHWIAVSANPEPMETGVRWNGIMLDITDQVLEELRLRKLSDTDPLTGLPNRRKLMGQLTHLTSLSTRHGTPLSIMMIDIDHFKRLNDRWGHLQGDSVLAQLADVTQSLLRCEDMVARLGGEEFMVVLPLTSLQQCHKLADRLRHTIADYDFGIGQGNVTLSIGVAEYRCGEPLVSLIERADRALYSAKDVGRDCVCLLP</sequence>
<evidence type="ECO:0000313" key="6">
    <source>
        <dbReference type="Proteomes" id="UP000199493"/>
    </source>
</evidence>
<dbReference type="CDD" id="cd01949">
    <property type="entry name" value="GGDEF"/>
    <property type="match status" value="1"/>
</dbReference>
<comment type="cofactor">
    <cofactor evidence="1">
        <name>Mg(2+)</name>
        <dbReference type="ChEBI" id="CHEBI:18420"/>
    </cofactor>
</comment>
<evidence type="ECO:0000259" key="4">
    <source>
        <dbReference type="PROSITE" id="PS50887"/>
    </source>
</evidence>
<dbReference type="SUPFAM" id="SSF55785">
    <property type="entry name" value="PYP-like sensor domain (PAS domain)"/>
    <property type="match status" value="1"/>
</dbReference>
<evidence type="ECO:0000256" key="2">
    <source>
        <dbReference type="ARBA" id="ARBA00012528"/>
    </source>
</evidence>
<dbReference type="InterPro" id="IPR035965">
    <property type="entry name" value="PAS-like_dom_sf"/>
</dbReference>
<dbReference type="RefSeq" id="WP_089674515.1">
    <property type="nucleotide sequence ID" value="NZ_FODB01000002.1"/>
</dbReference>
<dbReference type="GO" id="GO:0052621">
    <property type="term" value="F:diguanylate cyclase activity"/>
    <property type="evidence" value="ECO:0007669"/>
    <property type="project" value="UniProtKB-EC"/>
</dbReference>
<proteinExistence type="predicted"/>
<comment type="catalytic activity">
    <reaction evidence="3">
        <text>2 GTP = 3',3'-c-di-GMP + 2 diphosphate</text>
        <dbReference type="Rhea" id="RHEA:24898"/>
        <dbReference type="ChEBI" id="CHEBI:33019"/>
        <dbReference type="ChEBI" id="CHEBI:37565"/>
        <dbReference type="ChEBI" id="CHEBI:58805"/>
        <dbReference type="EC" id="2.7.7.65"/>
    </reaction>
</comment>
<dbReference type="EMBL" id="FODB01000002">
    <property type="protein sequence ID" value="SEN07851.1"/>
    <property type="molecule type" value="Genomic_DNA"/>
</dbReference>
<dbReference type="SUPFAM" id="SSF55073">
    <property type="entry name" value="Nucleotide cyclase"/>
    <property type="match status" value="1"/>
</dbReference>
<protein>
    <recommendedName>
        <fullName evidence="2">diguanylate cyclase</fullName>
        <ecNumber evidence="2">2.7.7.65</ecNumber>
    </recommendedName>
</protein>
<gene>
    <name evidence="5" type="ORF">SAMN04490369_100212</name>
</gene>
<dbReference type="NCBIfam" id="TIGR00254">
    <property type="entry name" value="GGDEF"/>
    <property type="match status" value="1"/>
</dbReference>
<organism evidence="5 6">
    <name type="scientific">Vreelandella aquamarina</name>
    <dbReference type="NCBI Taxonomy" id="77097"/>
    <lineage>
        <taxon>Bacteria</taxon>
        <taxon>Pseudomonadati</taxon>
        <taxon>Pseudomonadota</taxon>
        <taxon>Gammaproteobacteria</taxon>
        <taxon>Oceanospirillales</taxon>
        <taxon>Halomonadaceae</taxon>
        <taxon>Vreelandella</taxon>
    </lineage>
</organism>